<evidence type="ECO:0000256" key="6">
    <source>
        <dbReference type="ARBA" id="ARBA00022737"/>
    </source>
</evidence>
<gene>
    <name evidence="12" type="ORF">LVJ82_09775</name>
</gene>
<keyword evidence="4 9" id="KW-0479">Metal-binding</keyword>
<keyword evidence="8" id="KW-0472">Membrane</keyword>
<keyword evidence="6" id="KW-0677">Repeat</keyword>
<dbReference type="RefSeq" id="WP_058356776.1">
    <property type="nucleotide sequence ID" value="NZ_CABKVG010000009.1"/>
</dbReference>
<keyword evidence="3 9" id="KW-0349">Heme</keyword>
<evidence type="ECO:0000256" key="3">
    <source>
        <dbReference type="ARBA" id="ARBA00022617"/>
    </source>
</evidence>
<comment type="subcellular location">
    <subcellularLocation>
        <location evidence="1">Cell membrane</location>
    </subcellularLocation>
</comment>
<protein>
    <submittedName>
        <fullName evidence="12">C-type cytochrome</fullName>
    </submittedName>
</protein>
<reference evidence="12 13" key="1">
    <citation type="journal article" date="2022" name="Res Sq">
        <title>Evolution of multicellular longitudinally dividing oral cavity symbionts (Neisseriaceae).</title>
        <authorList>
            <person name="Nyongesa S."/>
            <person name="Weber P."/>
            <person name="Bernet E."/>
            <person name="Pullido F."/>
            <person name="Nieckarz M."/>
            <person name="Delaby M."/>
            <person name="Nieves C."/>
            <person name="Viehboeck T."/>
            <person name="Krause N."/>
            <person name="Rivera-Millot A."/>
            <person name="Nakamura A."/>
            <person name="Vischer N."/>
            <person name="VanNieuwenhze M."/>
            <person name="Brun Y."/>
            <person name="Cava F."/>
            <person name="Bulgheresi S."/>
            <person name="Veyrier F."/>
        </authorList>
    </citation>
    <scope>NUCLEOTIDE SEQUENCE [LARGE SCALE GENOMIC DNA]</scope>
    <source>
        <strain evidence="12 13">SN4</strain>
    </source>
</reference>
<evidence type="ECO:0000256" key="10">
    <source>
        <dbReference type="SAM" id="SignalP"/>
    </source>
</evidence>
<evidence type="ECO:0000256" key="2">
    <source>
        <dbReference type="ARBA" id="ARBA00022475"/>
    </source>
</evidence>
<keyword evidence="2" id="KW-1003">Cell membrane</keyword>
<dbReference type="InterPro" id="IPR009056">
    <property type="entry name" value="Cyt_c-like_dom"/>
</dbReference>
<dbReference type="PANTHER" id="PTHR35008:SF8">
    <property type="entry name" value="ALCOHOL DEHYDROGENASE CYTOCHROME C SUBUNIT"/>
    <property type="match status" value="1"/>
</dbReference>
<dbReference type="Pfam" id="PF00034">
    <property type="entry name" value="Cytochrom_C"/>
    <property type="match status" value="2"/>
</dbReference>
<keyword evidence="7 9" id="KW-0408">Iron</keyword>
<proteinExistence type="predicted"/>
<feature type="signal peptide" evidence="10">
    <location>
        <begin position="1"/>
        <end position="20"/>
    </location>
</feature>
<evidence type="ECO:0000256" key="1">
    <source>
        <dbReference type="ARBA" id="ARBA00004236"/>
    </source>
</evidence>
<dbReference type="InterPro" id="IPR014353">
    <property type="entry name" value="Membr-bd_ADH_cyt_c"/>
</dbReference>
<feature type="chain" id="PRO_5047390051" evidence="10">
    <location>
        <begin position="21"/>
        <end position="445"/>
    </location>
</feature>
<keyword evidence="5 10" id="KW-0732">Signal</keyword>
<dbReference type="PROSITE" id="PS51007">
    <property type="entry name" value="CYTC"/>
    <property type="match status" value="3"/>
</dbReference>
<evidence type="ECO:0000256" key="7">
    <source>
        <dbReference type="ARBA" id="ARBA00023004"/>
    </source>
</evidence>
<evidence type="ECO:0000313" key="13">
    <source>
        <dbReference type="Proteomes" id="UP000832011"/>
    </source>
</evidence>
<evidence type="ECO:0000256" key="5">
    <source>
        <dbReference type="ARBA" id="ARBA00022729"/>
    </source>
</evidence>
<name>A0ABY4E0G0_9NEIS</name>
<dbReference type="EMBL" id="CP091511">
    <property type="protein sequence ID" value="UOO87783.1"/>
    <property type="molecule type" value="Genomic_DNA"/>
</dbReference>
<feature type="domain" description="Cytochrome c" evidence="11">
    <location>
        <begin position="42"/>
        <end position="145"/>
    </location>
</feature>
<feature type="domain" description="Cytochrome c" evidence="11">
    <location>
        <begin position="325"/>
        <end position="414"/>
    </location>
</feature>
<evidence type="ECO:0000256" key="9">
    <source>
        <dbReference type="PROSITE-ProRule" id="PRU00433"/>
    </source>
</evidence>
<evidence type="ECO:0000256" key="4">
    <source>
        <dbReference type="ARBA" id="ARBA00022723"/>
    </source>
</evidence>
<dbReference type="SUPFAM" id="SSF46626">
    <property type="entry name" value="Cytochrome c"/>
    <property type="match status" value="3"/>
</dbReference>
<evidence type="ECO:0000256" key="8">
    <source>
        <dbReference type="ARBA" id="ARBA00023136"/>
    </source>
</evidence>
<evidence type="ECO:0000259" key="11">
    <source>
        <dbReference type="PROSITE" id="PS51007"/>
    </source>
</evidence>
<dbReference type="PANTHER" id="PTHR35008">
    <property type="entry name" value="BLL4482 PROTEIN-RELATED"/>
    <property type="match status" value="1"/>
</dbReference>
<feature type="domain" description="Cytochrome c" evidence="11">
    <location>
        <begin position="188"/>
        <end position="301"/>
    </location>
</feature>
<evidence type="ECO:0000313" key="12">
    <source>
        <dbReference type="EMBL" id="UOO87783.1"/>
    </source>
</evidence>
<dbReference type="Gene3D" id="1.10.760.10">
    <property type="entry name" value="Cytochrome c-like domain"/>
    <property type="match status" value="2"/>
</dbReference>
<dbReference type="Proteomes" id="UP000832011">
    <property type="component" value="Chromosome"/>
</dbReference>
<sequence length="445" mass="48039">MKKINLVLGGLMLAVAAAYGGSKAIMSSRAQAVQPQSIQNADVLARGKYVAQSADCFACHSVPGGQAYAGGLAMQTPVGAIYSTNITPDKETGIGRYSLAQFNNAVKHGVRGDGAPLYPAMPYPSYTIMPDADIAAMYAYFMHEVKPVKQANQAATMPVFMRMRWPVAYWQALFAPAREFKANPKWDNATNLGAYLVEGPGHCGACHTPRGIAYQELSLSMADNDSFLSGAVVDGWRAKSLRGEGNGLGEWREQDIVQFLQSGRTDKVIAFGAMADVIEHSTQHMTETDLHAMAKYLKALPAVTGRPVQRATQPDITTLALLDGSDISRGALLYTENCAVCHRMDGQGVARIFPALDGNSAVVANNAQSVIQVTLEGGRMAHTPHDAMALTMPAFKHLSDDDVKELVNFVRSGWSNKAPNIDTADVTEIRRFLEKKSPNYLGEQP</sequence>
<keyword evidence="13" id="KW-1185">Reference proteome</keyword>
<organism evidence="12 13">
    <name type="scientific">Vitreoscilla massiliensis</name>
    <dbReference type="NCBI Taxonomy" id="1689272"/>
    <lineage>
        <taxon>Bacteria</taxon>
        <taxon>Pseudomonadati</taxon>
        <taxon>Pseudomonadota</taxon>
        <taxon>Betaproteobacteria</taxon>
        <taxon>Neisseriales</taxon>
        <taxon>Neisseriaceae</taxon>
        <taxon>Vitreoscilla</taxon>
    </lineage>
</organism>
<dbReference type="InterPro" id="IPR051459">
    <property type="entry name" value="Cytochrome_c-type_DH"/>
</dbReference>
<dbReference type="PIRSF" id="PIRSF000018">
    <property type="entry name" value="Mb_ADH_cyt_c"/>
    <property type="match status" value="1"/>
</dbReference>
<dbReference type="InterPro" id="IPR036909">
    <property type="entry name" value="Cyt_c-like_dom_sf"/>
</dbReference>
<accession>A0ABY4E0G0</accession>